<evidence type="ECO:0000256" key="5">
    <source>
        <dbReference type="SAM" id="SignalP"/>
    </source>
</evidence>
<dbReference type="InterPro" id="IPR009056">
    <property type="entry name" value="Cyt_c-like_dom"/>
</dbReference>
<proteinExistence type="predicted"/>
<evidence type="ECO:0000313" key="7">
    <source>
        <dbReference type="EMBL" id="RZD15792.1"/>
    </source>
</evidence>
<dbReference type="Gene3D" id="1.10.760.10">
    <property type="entry name" value="Cytochrome c-like domain"/>
    <property type="match status" value="1"/>
</dbReference>
<feature type="domain" description="Cytochrome c" evidence="6">
    <location>
        <begin position="31"/>
        <end position="124"/>
    </location>
</feature>
<protein>
    <submittedName>
        <fullName evidence="7">Cytochrome c</fullName>
    </submittedName>
</protein>
<dbReference type="GO" id="GO:0009055">
    <property type="term" value="F:electron transfer activity"/>
    <property type="evidence" value="ECO:0007669"/>
    <property type="project" value="InterPro"/>
</dbReference>
<keyword evidence="3 4" id="KW-0408">Iron</keyword>
<evidence type="ECO:0000256" key="2">
    <source>
        <dbReference type="ARBA" id="ARBA00022723"/>
    </source>
</evidence>
<organism evidence="7 8">
    <name type="scientific">Acididesulfobacter guangdongensis</name>
    <dbReference type="NCBI Taxonomy" id="2597225"/>
    <lineage>
        <taxon>Bacteria</taxon>
        <taxon>Deltaproteobacteria</taxon>
        <taxon>Candidatus Acidulodesulfobacterales</taxon>
        <taxon>Candidatus Acididesulfobacter</taxon>
    </lineage>
</organism>
<dbReference type="EMBL" id="SGBC01000004">
    <property type="protein sequence ID" value="RZD15792.1"/>
    <property type="molecule type" value="Genomic_DNA"/>
</dbReference>
<dbReference type="InterPro" id="IPR036909">
    <property type="entry name" value="Cyt_c-like_dom_sf"/>
</dbReference>
<accession>A0A519BEU8</accession>
<evidence type="ECO:0000313" key="8">
    <source>
        <dbReference type="Proteomes" id="UP000316562"/>
    </source>
</evidence>
<dbReference type="PANTHER" id="PTHR33546">
    <property type="entry name" value="LARGE, MULTIFUNCTIONAL SECRETED PROTEIN-RELATED"/>
    <property type="match status" value="1"/>
</dbReference>
<keyword evidence="1 4" id="KW-0349">Heme</keyword>
<evidence type="ECO:0000256" key="3">
    <source>
        <dbReference type="ARBA" id="ARBA00023004"/>
    </source>
</evidence>
<dbReference type="AlphaFoldDB" id="A0A519BEU8"/>
<dbReference type="GO" id="GO:0046872">
    <property type="term" value="F:metal ion binding"/>
    <property type="evidence" value="ECO:0007669"/>
    <property type="project" value="UniProtKB-KW"/>
</dbReference>
<dbReference type="SUPFAM" id="SSF46626">
    <property type="entry name" value="Cytochrome c"/>
    <property type="match status" value="1"/>
</dbReference>
<name>A0A519BEU8_ACIG2</name>
<gene>
    <name evidence="7" type="ORF">EVJ46_09740</name>
</gene>
<dbReference type="PANTHER" id="PTHR33546:SF1">
    <property type="entry name" value="LARGE, MULTIFUNCTIONAL SECRETED PROTEIN"/>
    <property type="match status" value="1"/>
</dbReference>
<dbReference type="PROSITE" id="PS51007">
    <property type="entry name" value="CYTC"/>
    <property type="match status" value="1"/>
</dbReference>
<evidence type="ECO:0000259" key="6">
    <source>
        <dbReference type="PROSITE" id="PS51007"/>
    </source>
</evidence>
<reference evidence="7 8" key="1">
    <citation type="journal article" date="2019" name="ISME J.">
        <title>Insights into ecological role of a new deltaproteobacterial order Candidatus Acidulodesulfobacterales by metagenomics and metatranscriptomics.</title>
        <authorList>
            <person name="Tan S."/>
            <person name="Liu J."/>
            <person name="Fang Y."/>
            <person name="Hedlund B.P."/>
            <person name="Lian Z.H."/>
            <person name="Huang L.Y."/>
            <person name="Li J.T."/>
            <person name="Huang L.N."/>
            <person name="Li W.J."/>
            <person name="Jiang H.C."/>
            <person name="Dong H.L."/>
            <person name="Shu W.S."/>
        </authorList>
    </citation>
    <scope>NUCLEOTIDE SEQUENCE [LARGE SCALE GENOMIC DNA]</scope>
    <source>
        <strain evidence="7">AP2</strain>
    </source>
</reference>
<dbReference type="Pfam" id="PF00034">
    <property type="entry name" value="Cytochrom_C"/>
    <property type="match status" value="1"/>
</dbReference>
<keyword evidence="5" id="KW-0732">Signal</keyword>
<dbReference type="Proteomes" id="UP000316562">
    <property type="component" value="Unassembled WGS sequence"/>
</dbReference>
<feature type="signal peptide" evidence="5">
    <location>
        <begin position="1"/>
        <end position="33"/>
    </location>
</feature>
<dbReference type="GO" id="GO:0020037">
    <property type="term" value="F:heme binding"/>
    <property type="evidence" value="ECO:0007669"/>
    <property type="project" value="InterPro"/>
</dbReference>
<comment type="caution">
    <text evidence="7">The sequence shown here is derived from an EMBL/GenBank/DDBJ whole genome shotgun (WGS) entry which is preliminary data.</text>
</comment>
<evidence type="ECO:0000256" key="1">
    <source>
        <dbReference type="ARBA" id="ARBA00022617"/>
    </source>
</evidence>
<feature type="chain" id="PRO_5021762559" evidence="5">
    <location>
        <begin position="34"/>
        <end position="124"/>
    </location>
</feature>
<evidence type="ECO:0000256" key="4">
    <source>
        <dbReference type="PROSITE-ProRule" id="PRU00433"/>
    </source>
</evidence>
<keyword evidence="2 4" id="KW-0479">Metal-binding</keyword>
<sequence length="124" mass="13063">MKKFFSKLIKSKILTASVLSLGILTFTSTMAFAATGPQLFSSDGCIACHTINGKGGSVGPNLSHVGSQRSLSWIKTQIVTPGAHFASGSTVTINGKSFMAIMPNHKSMPKSQVNTLAAYLESLK</sequence>